<organism evidence="4 5">
    <name type="scientific">Aquisphaera giovannonii</name>
    <dbReference type="NCBI Taxonomy" id="406548"/>
    <lineage>
        <taxon>Bacteria</taxon>
        <taxon>Pseudomonadati</taxon>
        <taxon>Planctomycetota</taxon>
        <taxon>Planctomycetia</taxon>
        <taxon>Isosphaerales</taxon>
        <taxon>Isosphaeraceae</taxon>
        <taxon>Aquisphaera</taxon>
    </lineage>
</organism>
<feature type="domain" description="GYF" evidence="3">
    <location>
        <begin position="5"/>
        <end position="49"/>
    </location>
</feature>
<evidence type="ECO:0000313" key="4">
    <source>
        <dbReference type="EMBL" id="QEH31539.1"/>
    </source>
</evidence>
<keyword evidence="2" id="KW-1133">Transmembrane helix</keyword>
<proteinExistence type="predicted"/>
<evidence type="ECO:0000259" key="3">
    <source>
        <dbReference type="Pfam" id="PF14237"/>
    </source>
</evidence>
<gene>
    <name evidence="4" type="ORF">OJF2_00040</name>
</gene>
<keyword evidence="2" id="KW-0472">Membrane</keyword>
<feature type="region of interest" description="Disordered" evidence="1">
    <location>
        <begin position="353"/>
        <end position="399"/>
    </location>
</feature>
<keyword evidence="5" id="KW-1185">Reference proteome</keyword>
<sequence length="649" mass="68326">MPEPWYVKRAGRVLGPFGDPEIRALIGRGTVDAETPVRRGTDGEWTPAACAGLPVAEAAPVDARPAPTADEPATWHFARDGVQSGPHSLATLRGLVAAGTLGPGDLAWSPGMEEWRPCGLIPELASARPVATATAAALDEPEVEVEVVGAEDAGAGAGRPAWLLPAVAAVVGVLACSLGLWALSRSTGKPGARPAPPPAVAGVVPVPVPVPAPAPAPGVHVAPFPPVPPPFAVPRATPPAPAPAAALAATPPAEMLMRQVMTSIRGRRLEEARELLARYREAAPPRDDGLADRLERDIETASSRDEADRLAASLDDASLRASVVNGGRALAERLGTAELRAAYRTTLNQALRRELDRRRPGQAAGVLPRDGAWRGMAPRDPGQPGMAPMGRRGASEPQVASLSSQGRTGASLDDVLAKPAEFVGKPILLEGLFKLSTRVGPVKDRDRPMGLSMPLARNDERTVCTGDRPIAGSDLYLLVDASVADLLRQAAARLDMRPSPRPTYRAILGATVRPVADDDLRAAGPAPATGPLAIVVDGLEVLGLCDYMKVADHQYDEAFRVLAIDRTHAALRYGDGALWVEHFGGEEKFVKPVRQKLQQVQRRLAAEKRQAVAEAAFGQAFAGAMRAADTYNGIRAMQDAAWRRALGAR</sequence>
<dbReference type="RefSeq" id="WP_148590105.1">
    <property type="nucleotide sequence ID" value="NZ_CP042997.1"/>
</dbReference>
<dbReference type="InterPro" id="IPR025640">
    <property type="entry name" value="GYF_2"/>
</dbReference>
<protein>
    <recommendedName>
        <fullName evidence="3">GYF domain-containing protein</fullName>
    </recommendedName>
</protein>
<dbReference type="EMBL" id="CP042997">
    <property type="protein sequence ID" value="QEH31539.1"/>
    <property type="molecule type" value="Genomic_DNA"/>
</dbReference>
<feature type="domain" description="GYF" evidence="3">
    <location>
        <begin position="75"/>
        <end position="124"/>
    </location>
</feature>
<dbReference type="OrthoDB" id="292841at2"/>
<dbReference type="Proteomes" id="UP000324233">
    <property type="component" value="Chromosome"/>
</dbReference>
<dbReference type="Pfam" id="PF14237">
    <property type="entry name" value="GYF_2"/>
    <property type="match status" value="2"/>
</dbReference>
<keyword evidence="2" id="KW-0812">Transmembrane</keyword>
<name>A0A5B9VU01_9BACT</name>
<evidence type="ECO:0000256" key="2">
    <source>
        <dbReference type="SAM" id="Phobius"/>
    </source>
</evidence>
<accession>A0A5B9VU01</accession>
<feature type="transmembrane region" description="Helical" evidence="2">
    <location>
        <begin position="162"/>
        <end position="183"/>
    </location>
</feature>
<evidence type="ECO:0000313" key="5">
    <source>
        <dbReference type="Proteomes" id="UP000324233"/>
    </source>
</evidence>
<evidence type="ECO:0000256" key="1">
    <source>
        <dbReference type="SAM" id="MobiDB-lite"/>
    </source>
</evidence>
<dbReference type="AlphaFoldDB" id="A0A5B9VU01"/>
<dbReference type="KEGG" id="agv:OJF2_00040"/>
<reference evidence="4 5" key="1">
    <citation type="submission" date="2019-08" db="EMBL/GenBank/DDBJ databases">
        <title>Deep-cultivation of Planctomycetes and their phenomic and genomic characterization uncovers novel biology.</title>
        <authorList>
            <person name="Wiegand S."/>
            <person name="Jogler M."/>
            <person name="Boedeker C."/>
            <person name="Pinto D."/>
            <person name="Vollmers J."/>
            <person name="Rivas-Marin E."/>
            <person name="Kohn T."/>
            <person name="Peeters S.H."/>
            <person name="Heuer A."/>
            <person name="Rast P."/>
            <person name="Oberbeckmann S."/>
            <person name="Bunk B."/>
            <person name="Jeske O."/>
            <person name="Meyerdierks A."/>
            <person name="Storesund J.E."/>
            <person name="Kallscheuer N."/>
            <person name="Luecker S."/>
            <person name="Lage O.M."/>
            <person name="Pohl T."/>
            <person name="Merkel B.J."/>
            <person name="Hornburger P."/>
            <person name="Mueller R.-W."/>
            <person name="Bruemmer F."/>
            <person name="Labrenz M."/>
            <person name="Spormann A.M."/>
            <person name="Op den Camp H."/>
            <person name="Overmann J."/>
            <person name="Amann R."/>
            <person name="Jetten M.S.M."/>
            <person name="Mascher T."/>
            <person name="Medema M.H."/>
            <person name="Devos D.P."/>
            <person name="Kaster A.-K."/>
            <person name="Ovreas L."/>
            <person name="Rohde M."/>
            <person name="Galperin M.Y."/>
            <person name="Jogler C."/>
        </authorList>
    </citation>
    <scope>NUCLEOTIDE SEQUENCE [LARGE SCALE GENOMIC DNA]</scope>
    <source>
        <strain evidence="4 5">OJF2</strain>
    </source>
</reference>